<dbReference type="InterPro" id="IPR036034">
    <property type="entry name" value="PDZ_sf"/>
</dbReference>
<keyword evidence="1" id="KW-0175">Coiled coil</keyword>
<feature type="region of interest" description="Disordered" evidence="2">
    <location>
        <begin position="762"/>
        <end position="781"/>
    </location>
</feature>
<accession>A0AAW0UQ71</accession>
<gene>
    <name evidence="3" type="ORF">O3P69_003200</name>
</gene>
<feature type="region of interest" description="Disordered" evidence="2">
    <location>
        <begin position="244"/>
        <end position="263"/>
    </location>
</feature>
<protein>
    <recommendedName>
        <fullName evidence="5">PDZ domain-containing protein</fullName>
    </recommendedName>
</protein>
<evidence type="ECO:0000313" key="3">
    <source>
        <dbReference type="EMBL" id="KAK8400337.1"/>
    </source>
</evidence>
<feature type="region of interest" description="Disordered" evidence="2">
    <location>
        <begin position="471"/>
        <end position="592"/>
    </location>
</feature>
<evidence type="ECO:0000313" key="4">
    <source>
        <dbReference type="Proteomes" id="UP001487740"/>
    </source>
</evidence>
<feature type="compositionally biased region" description="Basic residues" evidence="2">
    <location>
        <begin position="38"/>
        <end position="47"/>
    </location>
</feature>
<comment type="caution">
    <text evidence="3">The sequence shown here is derived from an EMBL/GenBank/DDBJ whole genome shotgun (WGS) entry which is preliminary data.</text>
</comment>
<evidence type="ECO:0000256" key="2">
    <source>
        <dbReference type="SAM" id="MobiDB-lite"/>
    </source>
</evidence>
<feature type="compositionally biased region" description="Polar residues" evidence="2">
    <location>
        <begin position="244"/>
        <end position="258"/>
    </location>
</feature>
<dbReference type="EMBL" id="JARAKH010000010">
    <property type="protein sequence ID" value="KAK8400337.1"/>
    <property type="molecule type" value="Genomic_DNA"/>
</dbReference>
<proteinExistence type="predicted"/>
<feature type="compositionally biased region" description="Polar residues" evidence="2">
    <location>
        <begin position="678"/>
        <end position="691"/>
    </location>
</feature>
<feature type="region of interest" description="Disordered" evidence="2">
    <location>
        <begin position="647"/>
        <end position="666"/>
    </location>
</feature>
<evidence type="ECO:0000256" key="1">
    <source>
        <dbReference type="SAM" id="Coils"/>
    </source>
</evidence>
<feature type="compositionally biased region" description="Gly residues" evidence="2">
    <location>
        <begin position="653"/>
        <end position="663"/>
    </location>
</feature>
<feature type="compositionally biased region" description="Low complexity" evidence="2">
    <location>
        <begin position="476"/>
        <end position="496"/>
    </location>
</feature>
<dbReference type="Gene3D" id="2.30.42.10">
    <property type="match status" value="1"/>
</dbReference>
<sequence>MTRPDHSILHHDYLKRALGMESPTPRLNETNLKKLSRGLRSSKKSLHSVHSALETSSVPDGHLGGRSVSLSTLLPSGGSVGGMRPRVNKLQTLEAKMASIEVSLGWKRRREALLETLPRAARDLVRELDALHQALRDKDTVIQSLKTQITNLGGTVGGGGEGGGALTETERRSVQDRLAKVQSELDSKRVTVKNLKLSLEKIDITDNIDVRIRAAELEYELEREELNILNLKEEANVLNTRLQENTPSPAANGTPGKNSSLHSLLTSAGGAAALGGASLLSLSVPHTPGNPPFHVTPRPPLGCVIDWATDDTRLKKGDRLVEVNGESVVGCGLEQVTRVMAGATLLNLVVARPITGTAGRKSEDRGKEVKELSAKLDKTIKEKDSYKSDNTRLSHRISYLEEQVLELQNALSRTRDSGRTPPEGEAIVTTSHQPGATVIQVFQKGEQRLAVASPELGNGEMEHAQQYPTLPRIRSPDSSLSSPTSCSSSSSSSASCDPHHSHQHSTKGQGGPPKQPNTEHHKRVLSPRPESKNEDSRPPSRTKPIPPKKPERLSLQRTTSLQNVEEGPANPSLPSRSTCTTSTSRHHHPLQAWPSLDTDIHCQERDLSSQVLCDRGRERPDYHSHESIYEKQQELPPPDYTSSWGHDHHLCPSGGGGSGGGDGSVMMVVSASPIVTGESLSRRPTPQGASATTVTTTTTTLNERPRLHHHHYNRQQPSTRRPLSPDASYHLDSHIPGSHEDAREIYSHTTTTTHYSAAANHSHHHRSSHLHHHDHNSHQRVSTLSHHSHFTLHSPPTPVASRNSTTLTMAASPRPHEQWC</sequence>
<feature type="coiled-coil region" evidence="1">
    <location>
        <begin position="212"/>
        <end position="241"/>
    </location>
</feature>
<organism evidence="3 4">
    <name type="scientific">Scylla paramamosain</name>
    <name type="common">Mud crab</name>
    <dbReference type="NCBI Taxonomy" id="85552"/>
    <lineage>
        <taxon>Eukaryota</taxon>
        <taxon>Metazoa</taxon>
        <taxon>Ecdysozoa</taxon>
        <taxon>Arthropoda</taxon>
        <taxon>Crustacea</taxon>
        <taxon>Multicrustacea</taxon>
        <taxon>Malacostraca</taxon>
        <taxon>Eumalacostraca</taxon>
        <taxon>Eucarida</taxon>
        <taxon>Decapoda</taxon>
        <taxon>Pleocyemata</taxon>
        <taxon>Brachyura</taxon>
        <taxon>Eubrachyura</taxon>
        <taxon>Portunoidea</taxon>
        <taxon>Portunidae</taxon>
        <taxon>Portuninae</taxon>
        <taxon>Scylla</taxon>
    </lineage>
</organism>
<feature type="compositionally biased region" description="Basic residues" evidence="2">
    <location>
        <begin position="762"/>
        <end position="775"/>
    </location>
</feature>
<dbReference type="SUPFAM" id="SSF50156">
    <property type="entry name" value="PDZ domain-like"/>
    <property type="match status" value="1"/>
</dbReference>
<evidence type="ECO:0008006" key="5">
    <source>
        <dbReference type="Google" id="ProtNLM"/>
    </source>
</evidence>
<feature type="region of interest" description="Disordered" evidence="2">
    <location>
        <begin position="38"/>
        <end position="64"/>
    </location>
</feature>
<feature type="region of interest" description="Disordered" evidence="2">
    <location>
        <begin position="410"/>
        <end position="432"/>
    </location>
</feature>
<keyword evidence="4" id="KW-1185">Reference proteome</keyword>
<feature type="region of interest" description="Disordered" evidence="2">
    <location>
        <begin position="676"/>
        <end position="731"/>
    </location>
</feature>
<feature type="compositionally biased region" description="Basic and acidic residues" evidence="2">
    <location>
        <begin position="529"/>
        <end position="538"/>
    </location>
</feature>
<reference evidence="3 4" key="1">
    <citation type="submission" date="2023-03" db="EMBL/GenBank/DDBJ databases">
        <title>High-quality genome of Scylla paramamosain provides insights in environmental adaptation.</title>
        <authorList>
            <person name="Zhang L."/>
        </authorList>
    </citation>
    <scope>NUCLEOTIDE SEQUENCE [LARGE SCALE GENOMIC DNA]</scope>
    <source>
        <strain evidence="3">LZ_2023a</strain>
        <tissue evidence="3">Muscle</tissue>
    </source>
</reference>
<dbReference type="AlphaFoldDB" id="A0AAW0UQ71"/>
<dbReference type="Proteomes" id="UP001487740">
    <property type="component" value="Unassembled WGS sequence"/>
</dbReference>
<name>A0AAW0UQ71_SCYPA</name>